<dbReference type="KEGG" id="mdi:METDI1907"/>
<sequence length="129" mass="14661">MVYKPDYADSVPHITLYDGSDREYASALLHLLYKYDFHQEVEVNTLQKLGPKAPTGGNFSLLYDDFYNYHTIITGISPDVAASIPMNSLDKLRCVEAILNDNFEKISDRLTSHAEDVRQAQLPFETDDD</sequence>
<name>C7CIS7_METED</name>
<organism evidence="1 2">
    <name type="scientific">Methylorubrum extorquens (strain DSM 6343 / CIP 106787 / DM4)</name>
    <name type="common">Methylobacterium extorquens</name>
    <dbReference type="NCBI Taxonomy" id="661410"/>
    <lineage>
        <taxon>Bacteria</taxon>
        <taxon>Pseudomonadati</taxon>
        <taxon>Pseudomonadota</taxon>
        <taxon>Alphaproteobacteria</taxon>
        <taxon>Hyphomicrobiales</taxon>
        <taxon>Methylobacteriaceae</taxon>
        <taxon>Methylorubrum</taxon>
    </lineage>
</organism>
<accession>C7CIS7</accession>
<dbReference type="Proteomes" id="UP000008070">
    <property type="component" value="Chromosome"/>
</dbReference>
<dbReference type="AlphaFoldDB" id="C7CIS7"/>
<dbReference type="HOGENOM" id="CLU_127615_0_0_5"/>
<reference evidence="2" key="1">
    <citation type="journal article" date="2009" name="PLoS ONE">
        <title>Methylobacterium genome sequences: a reference blueprint to investigate microbial metabolism of C1 compounds from natural and industrial sources.</title>
        <authorList>
            <person name="Vuilleumier S."/>
            <person name="Chistoserdova L."/>
            <person name="Lee M.-C."/>
            <person name="Bringel F."/>
            <person name="Lajus A."/>
            <person name="Zhou Y."/>
            <person name="Gourion B."/>
            <person name="Barbe V."/>
            <person name="Chang J."/>
            <person name="Cruveiller S."/>
            <person name="Dossat C."/>
            <person name="Gillett W."/>
            <person name="Gruffaz C."/>
            <person name="Haugen E."/>
            <person name="Hourcade E."/>
            <person name="Levy R."/>
            <person name="Mangenot S."/>
            <person name="Muller E."/>
            <person name="Nadalig T."/>
            <person name="Pagni M."/>
            <person name="Penny C."/>
            <person name="Peyraud R."/>
            <person name="Robinson D.G."/>
            <person name="Roche D."/>
            <person name="Rouy Z."/>
            <person name="Saenampechek C."/>
            <person name="Salvignol G."/>
            <person name="Vallenet D."/>
            <person name="Wu Z."/>
            <person name="Marx C.J."/>
            <person name="Vorholt J.A."/>
            <person name="Olson M.V."/>
            <person name="Kaul R."/>
            <person name="Weissenbach J."/>
            <person name="Medigue C."/>
            <person name="Lidstrom M.E."/>
        </authorList>
    </citation>
    <scope>NUCLEOTIDE SEQUENCE [LARGE SCALE GENOMIC DNA]</scope>
    <source>
        <strain evidence="2">DSM 6343 / CIP 106787 / DM4</strain>
    </source>
</reference>
<evidence type="ECO:0000313" key="2">
    <source>
        <dbReference type="Proteomes" id="UP000008070"/>
    </source>
</evidence>
<proteinExistence type="predicted"/>
<gene>
    <name evidence="1" type="ORF">METD_I1907</name>
</gene>
<dbReference type="EMBL" id="FP103042">
    <property type="protein sequence ID" value="CAX23496.1"/>
    <property type="molecule type" value="Genomic_DNA"/>
</dbReference>
<protein>
    <submittedName>
        <fullName evidence="1">Uncharacterized protein</fullName>
    </submittedName>
</protein>
<evidence type="ECO:0000313" key="1">
    <source>
        <dbReference type="EMBL" id="CAX23496.1"/>
    </source>
</evidence>